<evidence type="ECO:0000313" key="1">
    <source>
        <dbReference type="EMBL" id="RDH83335.1"/>
    </source>
</evidence>
<accession>A0A370DEI8</accession>
<reference evidence="1 2" key="1">
    <citation type="journal article" date="2018" name="ISME J.">
        <title>Endosymbiont genomes yield clues of tubeworm success.</title>
        <authorList>
            <person name="Li Y."/>
            <person name="Liles M.R."/>
            <person name="Halanych K.M."/>
        </authorList>
    </citation>
    <scope>NUCLEOTIDE SEQUENCE [LARGE SCALE GENOMIC DNA]</scope>
    <source>
        <strain evidence="1">A1462</strain>
    </source>
</reference>
<organism evidence="1 2">
    <name type="scientific">endosymbiont of Escarpia spicata</name>
    <dbReference type="NCBI Taxonomy" id="2200908"/>
    <lineage>
        <taxon>Bacteria</taxon>
        <taxon>Pseudomonadati</taxon>
        <taxon>Pseudomonadota</taxon>
        <taxon>Gammaproteobacteria</taxon>
        <taxon>sulfur-oxidizing symbionts</taxon>
    </lineage>
</organism>
<evidence type="ECO:0000313" key="2">
    <source>
        <dbReference type="Proteomes" id="UP000254771"/>
    </source>
</evidence>
<gene>
    <name evidence="1" type="ORF">DIZ78_15180</name>
</gene>
<dbReference type="AlphaFoldDB" id="A0A370DEI8"/>
<keyword evidence="2" id="KW-1185">Reference proteome</keyword>
<comment type="caution">
    <text evidence="1">The sequence shown here is derived from an EMBL/GenBank/DDBJ whole genome shotgun (WGS) entry which is preliminary data.</text>
</comment>
<dbReference type="Proteomes" id="UP000254771">
    <property type="component" value="Unassembled WGS sequence"/>
</dbReference>
<protein>
    <submittedName>
        <fullName evidence="1">Uncharacterized protein</fullName>
    </submittedName>
</protein>
<dbReference type="EMBL" id="QFXE01000020">
    <property type="protein sequence ID" value="RDH83335.1"/>
    <property type="molecule type" value="Genomic_DNA"/>
</dbReference>
<name>A0A370DEI8_9GAMM</name>
<proteinExistence type="predicted"/>
<sequence>MVYPDIRVSKKWEIDAMRPTESAITTSQQYFDKVVPKIKADGKVDDKELLYSFKTIIWNQAALARAIRDVYDVVARIEQTLKQQSSRGPIGR</sequence>